<evidence type="ECO:0000313" key="2">
    <source>
        <dbReference type="Proteomes" id="UP000611640"/>
    </source>
</evidence>
<proteinExistence type="predicted"/>
<sequence length="108" mass="11702">MAGGRRLRQAVRMDLVPDNVGRDGADGFNFHNSATGQPVPINGAAHRAADQAATEAVAAIDDPQVADHPLVQGLLAELPDRDARLPDGWLDRWLEAARAVLELLYTRR</sequence>
<reference evidence="1 2" key="1">
    <citation type="submission" date="2020-08" db="EMBL/GenBank/DDBJ databases">
        <title>Whole genome shotgun sequence of Actinocatenispora thailandica NBRC 105041.</title>
        <authorList>
            <person name="Komaki H."/>
            <person name="Tamura T."/>
        </authorList>
    </citation>
    <scope>NUCLEOTIDE SEQUENCE [LARGE SCALE GENOMIC DNA]</scope>
    <source>
        <strain evidence="1 2">NBRC 105041</strain>
    </source>
</reference>
<organism evidence="1 2">
    <name type="scientific">Actinocatenispora thailandica</name>
    <dbReference type="NCBI Taxonomy" id="227318"/>
    <lineage>
        <taxon>Bacteria</taxon>
        <taxon>Bacillati</taxon>
        <taxon>Actinomycetota</taxon>
        <taxon>Actinomycetes</taxon>
        <taxon>Micromonosporales</taxon>
        <taxon>Micromonosporaceae</taxon>
        <taxon>Actinocatenispora</taxon>
    </lineage>
</organism>
<name>A0A7R7DVU6_9ACTN</name>
<keyword evidence="2" id="KW-1185">Reference proteome</keyword>
<protein>
    <submittedName>
        <fullName evidence="1">Uncharacterized protein</fullName>
    </submittedName>
</protein>
<accession>A0A7R7DVU6</accession>
<dbReference type="KEGG" id="atl:Athai_62790"/>
<dbReference type="Proteomes" id="UP000611640">
    <property type="component" value="Chromosome"/>
</dbReference>
<dbReference type="AlphaFoldDB" id="A0A7R7DVU6"/>
<gene>
    <name evidence="1" type="ORF">Athai_62790</name>
</gene>
<evidence type="ECO:0000313" key="1">
    <source>
        <dbReference type="EMBL" id="BCJ38776.1"/>
    </source>
</evidence>
<dbReference type="EMBL" id="AP023355">
    <property type="protein sequence ID" value="BCJ38776.1"/>
    <property type="molecule type" value="Genomic_DNA"/>
</dbReference>